<proteinExistence type="predicted"/>
<dbReference type="EMBL" id="VSSQ01021878">
    <property type="protein sequence ID" value="MPM67766.1"/>
    <property type="molecule type" value="Genomic_DNA"/>
</dbReference>
<sequence length="276" mass="31775">MYCHDDGTYCEYCNESHSSSIHQYSYEPYLNFLSSDKDDENRLAYLGFELEAGGVSSSERNRIADEISDGEETFYLKEDGSIPDYGFELVSHPITLKRHKELDWEIILNAMSSAGMKSHDLGEESCGLHVHVSRNYLSPYKWLLIDWFISKYQAQFELIARRKETHWARFKKSNGQNIKEVYGKSSGTRYQAVNFENSNTVEFRLFRGTLKYSTFMATLEIVDALVHWAGQLSISDILSTGDAFENFTGYIKSNPLYPNAVNYLKENNLMEVKKCA</sequence>
<gene>
    <name evidence="1" type="ORF">SDC9_114690</name>
</gene>
<evidence type="ECO:0000313" key="1">
    <source>
        <dbReference type="EMBL" id="MPM67766.1"/>
    </source>
</evidence>
<reference evidence="1" key="1">
    <citation type="submission" date="2019-08" db="EMBL/GenBank/DDBJ databases">
        <authorList>
            <person name="Kucharzyk K."/>
            <person name="Murdoch R.W."/>
            <person name="Higgins S."/>
            <person name="Loffler F."/>
        </authorList>
    </citation>
    <scope>NUCLEOTIDE SEQUENCE</scope>
</reference>
<organism evidence="1">
    <name type="scientific">bioreactor metagenome</name>
    <dbReference type="NCBI Taxonomy" id="1076179"/>
    <lineage>
        <taxon>unclassified sequences</taxon>
        <taxon>metagenomes</taxon>
        <taxon>ecological metagenomes</taxon>
    </lineage>
</organism>
<evidence type="ECO:0008006" key="2">
    <source>
        <dbReference type="Google" id="ProtNLM"/>
    </source>
</evidence>
<dbReference type="AlphaFoldDB" id="A0A645BQX6"/>
<name>A0A645BQX6_9ZZZZ</name>
<comment type="caution">
    <text evidence="1">The sequence shown here is derived from an EMBL/GenBank/DDBJ whole genome shotgun (WGS) entry which is preliminary data.</text>
</comment>
<accession>A0A645BQX6</accession>
<protein>
    <recommendedName>
        <fullName evidence="2">Amidoligase enzyme</fullName>
    </recommendedName>
</protein>